<dbReference type="EMBL" id="JAPWGM010000004">
    <property type="protein sequence ID" value="MCZ4245078.1"/>
    <property type="molecule type" value="Genomic_DNA"/>
</dbReference>
<evidence type="ECO:0000313" key="1">
    <source>
        <dbReference type="EMBL" id="MCZ4245078.1"/>
    </source>
</evidence>
<sequence>MKKIAFVVILLVGTQLKGRAQTDSTRKEKERLLYIEIFKEMAKFPLEKIDNKLAILSMPQISTDKLNYYKVFFNENGLKSFDKENEWEFINNIDSLGLSRQKPFNFQCIKTELALNKIHLKKGMTLQSIFTPFVYSKDGLKASYMSDGYFKTGKFTSERTGLTIYFYQYLDNEWKLIYSEPLTLY</sequence>
<dbReference type="Proteomes" id="UP001144347">
    <property type="component" value="Unassembled WGS sequence"/>
</dbReference>
<evidence type="ECO:0000313" key="2">
    <source>
        <dbReference type="Proteomes" id="UP001144347"/>
    </source>
</evidence>
<comment type="caution">
    <text evidence="1">The sequence shown here is derived from an EMBL/GenBank/DDBJ whole genome shotgun (WGS) entry which is preliminary data.</text>
</comment>
<dbReference type="RefSeq" id="WP_269428130.1">
    <property type="nucleotide sequence ID" value="NZ_JAPWGM010000004.1"/>
</dbReference>
<gene>
    <name evidence="1" type="ORF">O0955_13780</name>
</gene>
<proteinExistence type="predicted"/>
<protein>
    <recommendedName>
        <fullName evidence="3">Nuclear transport factor 2 family protein</fullName>
    </recommendedName>
</protein>
<name>A0ABT4LAZ6_9SPHI</name>
<organism evidence="1 2">
    <name type="scientific">Pedobacter punctiformis</name>
    <dbReference type="NCBI Taxonomy" id="3004097"/>
    <lineage>
        <taxon>Bacteria</taxon>
        <taxon>Pseudomonadati</taxon>
        <taxon>Bacteroidota</taxon>
        <taxon>Sphingobacteriia</taxon>
        <taxon>Sphingobacteriales</taxon>
        <taxon>Sphingobacteriaceae</taxon>
        <taxon>Pedobacter</taxon>
    </lineage>
</organism>
<keyword evidence="2" id="KW-1185">Reference proteome</keyword>
<evidence type="ECO:0008006" key="3">
    <source>
        <dbReference type="Google" id="ProtNLM"/>
    </source>
</evidence>
<reference evidence="1" key="1">
    <citation type="submission" date="2022-12" db="EMBL/GenBank/DDBJ databases">
        <title>Genome sequence of HCMS5-2.</title>
        <authorList>
            <person name="Woo H."/>
        </authorList>
    </citation>
    <scope>NUCLEOTIDE SEQUENCE</scope>
    <source>
        <strain evidence="1">HCMS5-2</strain>
    </source>
</reference>
<accession>A0ABT4LAZ6</accession>